<comment type="caution">
    <text evidence="1">The sequence shown here is derived from an EMBL/GenBank/DDBJ whole genome shotgun (WGS) entry which is preliminary data.</text>
</comment>
<dbReference type="Proteomes" id="UP001283361">
    <property type="component" value="Unassembled WGS sequence"/>
</dbReference>
<protein>
    <submittedName>
        <fullName evidence="1">Uncharacterized protein</fullName>
    </submittedName>
</protein>
<gene>
    <name evidence="1" type="ORF">RRG08_050971</name>
</gene>
<reference evidence="1" key="1">
    <citation type="journal article" date="2023" name="G3 (Bethesda)">
        <title>A reference genome for the long-term kleptoplast-retaining sea slug Elysia crispata morphotype clarki.</title>
        <authorList>
            <person name="Eastman K.E."/>
            <person name="Pendleton A.L."/>
            <person name="Shaikh M.A."/>
            <person name="Suttiyut T."/>
            <person name="Ogas R."/>
            <person name="Tomko P."/>
            <person name="Gavelis G."/>
            <person name="Widhalm J.R."/>
            <person name="Wisecaver J.H."/>
        </authorList>
    </citation>
    <scope>NUCLEOTIDE SEQUENCE</scope>
    <source>
        <strain evidence="1">ECLA1</strain>
    </source>
</reference>
<keyword evidence="2" id="KW-1185">Reference proteome</keyword>
<sequence length="94" mass="10451">TPSRPGRNLLLCTSLKLCTQSGTDPELKYEVVKKKATFMCTTNGRSFLERIYDEASSCIGNSTKTQQAITNRQNCKTTYLNQITSSMTTAQKCT</sequence>
<organism evidence="1 2">
    <name type="scientific">Elysia crispata</name>
    <name type="common">lettuce slug</name>
    <dbReference type="NCBI Taxonomy" id="231223"/>
    <lineage>
        <taxon>Eukaryota</taxon>
        <taxon>Metazoa</taxon>
        <taxon>Spiralia</taxon>
        <taxon>Lophotrochozoa</taxon>
        <taxon>Mollusca</taxon>
        <taxon>Gastropoda</taxon>
        <taxon>Heterobranchia</taxon>
        <taxon>Euthyneura</taxon>
        <taxon>Panpulmonata</taxon>
        <taxon>Sacoglossa</taxon>
        <taxon>Placobranchoidea</taxon>
        <taxon>Plakobranchidae</taxon>
        <taxon>Elysia</taxon>
    </lineage>
</organism>
<feature type="non-terminal residue" evidence="1">
    <location>
        <position position="1"/>
    </location>
</feature>
<evidence type="ECO:0000313" key="1">
    <source>
        <dbReference type="EMBL" id="KAK3749124.1"/>
    </source>
</evidence>
<accession>A0AAE0YKF9</accession>
<name>A0AAE0YKF9_9GAST</name>
<proteinExistence type="predicted"/>
<dbReference type="AlphaFoldDB" id="A0AAE0YKF9"/>
<dbReference type="EMBL" id="JAWDGP010005957">
    <property type="protein sequence ID" value="KAK3749124.1"/>
    <property type="molecule type" value="Genomic_DNA"/>
</dbReference>
<evidence type="ECO:0000313" key="2">
    <source>
        <dbReference type="Proteomes" id="UP001283361"/>
    </source>
</evidence>